<accession>A0A9W8L4T7</accession>
<name>A0A9W8L4T7_9FUNG</name>
<organism evidence="3 4">
    <name type="scientific">Coemansia spiralis</name>
    <dbReference type="NCBI Taxonomy" id="417178"/>
    <lineage>
        <taxon>Eukaryota</taxon>
        <taxon>Fungi</taxon>
        <taxon>Fungi incertae sedis</taxon>
        <taxon>Zoopagomycota</taxon>
        <taxon>Kickxellomycotina</taxon>
        <taxon>Kickxellomycetes</taxon>
        <taxon>Kickxellales</taxon>
        <taxon>Kickxellaceae</taxon>
        <taxon>Coemansia</taxon>
    </lineage>
</organism>
<dbReference type="Proteomes" id="UP001151516">
    <property type="component" value="Unassembled WGS sequence"/>
</dbReference>
<protein>
    <submittedName>
        <fullName evidence="3">Uncharacterized protein</fullName>
    </submittedName>
</protein>
<dbReference type="EMBL" id="JANBTX010000087">
    <property type="protein sequence ID" value="KAJ2686991.1"/>
    <property type="molecule type" value="Genomic_DNA"/>
</dbReference>
<keyword evidence="4" id="KW-1185">Reference proteome</keyword>
<evidence type="ECO:0000256" key="2">
    <source>
        <dbReference type="SAM" id="MobiDB-lite"/>
    </source>
</evidence>
<sequence length="204" mass="21998">MSKKQLSVGVPATLNLKAELERARQECKEDSSAAKRRKASSLALGIGGRNRGVSDRAQRDKRALDDERLSHSFANARARQILEEKAKLYDLLSTAGDSASSLSASQLDDPRIAQILEEGSVDFVTKQLAFLRRRNAPQEGSSATGSAANSPGLIEVVDEFGRSRMVPQSEAHEYCQRSRATAGSNSDDYSGDTSSSSSSGNEQF</sequence>
<proteinExistence type="predicted"/>
<feature type="region of interest" description="Disordered" evidence="2">
    <location>
        <begin position="24"/>
        <end position="66"/>
    </location>
</feature>
<keyword evidence="1" id="KW-0175">Coiled coil</keyword>
<comment type="caution">
    <text evidence="3">The sequence shown here is derived from an EMBL/GenBank/DDBJ whole genome shotgun (WGS) entry which is preliminary data.</text>
</comment>
<dbReference type="OrthoDB" id="333551at2759"/>
<feature type="compositionally biased region" description="Basic and acidic residues" evidence="2">
    <location>
        <begin position="24"/>
        <end position="33"/>
    </location>
</feature>
<evidence type="ECO:0000313" key="4">
    <source>
        <dbReference type="Proteomes" id="UP001151516"/>
    </source>
</evidence>
<reference evidence="3" key="1">
    <citation type="submission" date="2022-07" db="EMBL/GenBank/DDBJ databases">
        <title>Phylogenomic reconstructions and comparative analyses of Kickxellomycotina fungi.</title>
        <authorList>
            <person name="Reynolds N.K."/>
            <person name="Stajich J.E."/>
            <person name="Barry K."/>
            <person name="Grigoriev I.V."/>
            <person name="Crous P."/>
            <person name="Smith M.E."/>
        </authorList>
    </citation>
    <scope>NUCLEOTIDE SEQUENCE</scope>
    <source>
        <strain evidence="3">CBS 109367</strain>
    </source>
</reference>
<gene>
    <name evidence="3" type="ORF">IWW39_003261</name>
</gene>
<evidence type="ECO:0000313" key="3">
    <source>
        <dbReference type="EMBL" id="KAJ2686991.1"/>
    </source>
</evidence>
<evidence type="ECO:0000256" key="1">
    <source>
        <dbReference type="ARBA" id="ARBA00023054"/>
    </source>
</evidence>
<dbReference type="InterPro" id="IPR025066">
    <property type="entry name" value="CCDC174-like"/>
</dbReference>
<dbReference type="GO" id="GO:0005634">
    <property type="term" value="C:nucleus"/>
    <property type="evidence" value="ECO:0007669"/>
    <property type="project" value="TreeGrafter"/>
</dbReference>
<dbReference type="AlphaFoldDB" id="A0A9W8L4T7"/>
<dbReference type="PANTHER" id="PTHR15885:SF1">
    <property type="entry name" value="COILED-COIL DOMAIN-CONTAINING PROTEIN 174"/>
    <property type="match status" value="1"/>
</dbReference>
<dbReference type="PANTHER" id="PTHR15885">
    <property type="entry name" value="COILED-COIL DOMAIN-CONTAINING PROTEIN 174"/>
    <property type="match status" value="1"/>
</dbReference>
<feature type="compositionally biased region" description="Basic and acidic residues" evidence="2">
    <location>
        <begin position="52"/>
        <end position="66"/>
    </location>
</feature>
<feature type="compositionally biased region" description="Low complexity" evidence="2">
    <location>
        <begin position="183"/>
        <end position="204"/>
    </location>
</feature>
<feature type="region of interest" description="Disordered" evidence="2">
    <location>
        <begin position="159"/>
        <end position="204"/>
    </location>
</feature>